<proteinExistence type="predicted"/>
<reference evidence="2" key="1">
    <citation type="submission" date="2023-12" db="EMBL/GenBank/DDBJ databases">
        <title>Genome assembly of Anisodus tanguticus.</title>
        <authorList>
            <person name="Wang Y.-J."/>
        </authorList>
    </citation>
    <scope>NUCLEOTIDE SEQUENCE</scope>
    <source>
        <strain evidence="2">KB-2021</strain>
        <tissue evidence="2">Leaf</tissue>
    </source>
</reference>
<gene>
    <name evidence="2" type="ORF">RND71_013965</name>
</gene>
<feature type="compositionally biased region" description="Low complexity" evidence="1">
    <location>
        <begin position="29"/>
        <end position="38"/>
    </location>
</feature>
<evidence type="ECO:0000313" key="3">
    <source>
        <dbReference type="Proteomes" id="UP001291623"/>
    </source>
</evidence>
<name>A0AAE1VNA1_9SOLA</name>
<keyword evidence="3" id="KW-1185">Reference proteome</keyword>
<sequence>MVSVYPNLANAIRVSGPARSTESARHSSDSSPTMPSTTAYWKPASDRIESEGGITEL</sequence>
<evidence type="ECO:0000313" key="2">
    <source>
        <dbReference type="EMBL" id="KAK4366085.1"/>
    </source>
</evidence>
<dbReference type="AlphaFoldDB" id="A0AAE1VNA1"/>
<protein>
    <submittedName>
        <fullName evidence="2">Uncharacterized protein</fullName>
    </submittedName>
</protein>
<accession>A0AAE1VNA1</accession>
<evidence type="ECO:0000256" key="1">
    <source>
        <dbReference type="SAM" id="MobiDB-lite"/>
    </source>
</evidence>
<feature type="region of interest" description="Disordered" evidence="1">
    <location>
        <begin position="15"/>
        <end position="57"/>
    </location>
</feature>
<organism evidence="2 3">
    <name type="scientific">Anisodus tanguticus</name>
    <dbReference type="NCBI Taxonomy" id="243964"/>
    <lineage>
        <taxon>Eukaryota</taxon>
        <taxon>Viridiplantae</taxon>
        <taxon>Streptophyta</taxon>
        <taxon>Embryophyta</taxon>
        <taxon>Tracheophyta</taxon>
        <taxon>Spermatophyta</taxon>
        <taxon>Magnoliopsida</taxon>
        <taxon>eudicotyledons</taxon>
        <taxon>Gunneridae</taxon>
        <taxon>Pentapetalae</taxon>
        <taxon>asterids</taxon>
        <taxon>lamiids</taxon>
        <taxon>Solanales</taxon>
        <taxon>Solanaceae</taxon>
        <taxon>Solanoideae</taxon>
        <taxon>Hyoscyameae</taxon>
        <taxon>Anisodus</taxon>
    </lineage>
</organism>
<dbReference type="Proteomes" id="UP001291623">
    <property type="component" value="Unassembled WGS sequence"/>
</dbReference>
<dbReference type="EMBL" id="JAVYJV010000007">
    <property type="protein sequence ID" value="KAK4366085.1"/>
    <property type="molecule type" value="Genomic_DNA"/>
</dbReference>
<comment type="caution">
    <text evidence="2">The sequence shown here is derived from an EMBL/GenBank/DDBJ whole genome shotgun (WGS) entry which is preliminary data.</text>
</comment>